<keyword evidence="3" id="KW-1185">Reference proteome</keyword>
<dbReference type="SUPFAM" id="SSF69754">
    <property type="entry name" value="Ribosome binding protein Y (YfiA homologue)"/>
    <property type="match status" value="1"/>
</dbReference>
<dbReference type="KEGG" id="llh:I41_53220"/>
<protein>
    <submittedName>
        <fullName evidence="2">Sigma 54 modulation protein / S30EA ribosomal protein</fullName>
    </submittedName>
</protein>
<dbReference type="InterPro" id="IPR036567">
    <property type="entry name" value="RHF-like"/>
</dbReference>
<accession>A0A517U620</accession>
<dbReference type="EMBL" id="CP036339">
    <property type="protein sequence ID" value="QDT76077.1"/>
    <property type="molecule type" value="Genomic_DNA"/>
</dbReference>
<keyword evidence="2" id="KW-0689">Ribosomal protein</keyword>
<organism evidence="2 3">
    <name type="scientific">Lacipirellula limnantheis</name>
    <dbReference type="NCBI Taxonomy" id="2528024"/>
    <lineage>
        <taxon>Bacteria</taxon>
        <taxon>Pseudomonadati</taxon>
        <taxon>Planctomycetota</taxon>
        <taxon>Planctomycetia</taxon>
        <taxon>Pirellulales</taxon>
        <taxon>Lacipirellulaceae</taxon>
        <taxon>Lacipirellula</taxon>
    </lineage>
</organism>
<dbReference type="Pfam" id="PF02482">
    <property type="entry name" value="Ribosomal_S30AE"/>
    <property type="match status" value="1"/>
</dbReference>
<keyword evidence="2" id="KW-0687">Ribonucleoprotein</keyword>
<dbReference type="RefSeq" id="WP_168207162.1">
    <property type="nucleotide sequence ID" value="NZ_CP036339.1"/>
</dbReference>
<reference evidence="2 3" key="1">
    <citation type="submission" date="2019-02" db="EMBL/GenBank/DDBJ databases">
        <title>Deep-cultivation of Planctomycetes and their phenomic and genomic characterization uncovers novel biology.</title>
        <authorList>
            <person name="Wiegand S."/>
            <person name="Jogler M."/>
            <person name="Boedeker C."/>
            <person name="Pinto D."/>
            <person name="Vollmers J."/>
            <person name="Rivas-Marin E."/>
            <person name="Kohn T."/>
            <person name="Peeters S.H."/>
            <person name="Heuer A."/>
            <person name="Rast P."/>
            <person name="Oberbeckmann S."/>
            <person name="Bunk B."/>
            <person name="Jeske O."/>
            <person name="Meyerdierks A."/>
            <person name="Storesund J.E."/>
            <person name="Kallscheuer N."/>
            <person name="Luecker S."/>
            <person name="Lage O.M."/>
            <person name="Pohl T."/>
            <person name="Merkel B.J."/>
            <person name="Hornburger P."/>
            <person name="Mueller R.-W."/>
            <person name="Bruemmer F."/>
            <person name="Labrenz M."/>
            <person name="Spormann A.M."/>
            <person name="Op den Camp H."/>
            <person name="Overmann J."/>
            <person name="Amann R."/>
            <person name="Jetten M.S.M."/>
            <person name="Mascher T."/>
            <person name="Medema M.H."/>
            <person name="Devos D.P."/>
            <person name="Kaster A.-K."/>
            <person name="Ovreas L."/>
            <person name="Rohde M."/>
            <person name="Galperin M.Y."/>
            <person name="Jogler C."/>
        </authorList>
    </citation>
    <scope>NUCLEOTIDE SEQUENCE [LARGE SCALE GENOMIC DNA]</scope>
    <source>
        <strain evidence="2 3">I41</strain>
    </source>
</reference>
<proteinExistence type="predicted"/>
<dbReference type="AlphaFoldDB" id="A0A517U620"/>
<feature type="region of interest" description="Disordered" evidence="1">
    <location>
        <begin position="94"/>
        <end position="121"/>
    </location>
</feature>
<dbReference type="NCBIfam" id="TIGR00741">
    <property type="entry name" value="yfiA"/>
    <property type="match status" value="1"/>
</dbReference>
<evidence type="ECO:0000313" key="2">
    <source>
        <dbReference type="EMBL" id="QDT76077.1"/>
    </source>
</evidence>
<evidence type="ECO:0000313" key="3">
    <source>
        <dbReference type="Proteomes" id="UP000317909"/>
    </source>
</evidence>
<dbReference type="Gene3D" id="3.30.160.100">
    <property type="entry name" value="Ribosome hibernation promotion factor-like"/>
    <property type="match status" value="1"/>
</dbReference>
<dbReference type="CDD" id="cd00552">
    <property type="entry name" value="RaiA"/>
    <property type="match status" value="1"/>
</dbReference>
<evidence type="ECO:0000256" key="1">
    <source>
        <dbReference type="SAM" id="MobiDB-lite"/>
    </source>
</evidence>
<dbReference type="InterPro" id="IPR003489">
    <property type="entry name" value="RHF/RaiA"/>
</dbReference>
<dbReference type="Proteomes" id="UP000317909">
    <property type="component" value="Chromosome"/>
</dbReference>
<gene>
    <name evidence="2" type="ORF">I41_53220</name>
</gene>
<feature type="compositionally biased region" description="Basic and acidic residues" evidence="1">
    <location>
        <begin position="94"/>
        <end position="107"/>
    </location>
</feature>
<name>A0A517U620_9BACT</name>
<sequence>MQISVSTRHGHLSEATQEKLRAKAEKLVRIFDRLMSIEIVVDLKDEAKPKVDLQVSAEHKHDFVAHEQGENLLGALEAAIGKVEEQLRRYKERVVDRHRNPDARRQEAPVVGGDGAEDAEE</sequence>
<dbReference type="GO" id="GO:0005840">
    <property type="term" value="C:ribosome"/>
    <property type="evidence" value="ECO:0007669"/>
    <property type="project" value="UniProtKB-KW"/>
</dbReference>